<protein>
    <submittedName>
        <fullName evidence="1">Uncharacterized protein</fullName>
    </submittedName>
</protein>
<proteinExistence type="predicted"/>
<dbReference type="EMBL" id="JBGBZJ010000003">
    <property type="protein sequence ID" value="MEY9451948.1"/>
    <property type="molecule type" value="Genomic_DNA"/>
</dbReference>
<name>A0ABV4FK38_9BRAD</name>
<reference evidence="1 2" key="1">
    <citation type="submission" date="2024-07" db="EMBL/GenBank/DDBJ databases">
        <title>Genomic Encyclopedia of Type Strains, Phase V (KMG-V): Genome sequencing to study the core and pangenomes of soil and plant-associated prokaryotes.</title>
        <authorList>
            <person name="Whitman W."/>
        </authorList>
    </citation>
    <scope>NUCLEOTIDE SEQUENCE [LARGE SCALE GENOMIC DNA]</scope>
    <source>
        <strain evidence="1 2">USDA 152</strain>
    </source>
</reference>
<gene>
    <name evidence="1" type="ORF">ABIG07_000896</name>
</gene>
<dbReference type="Proteomes" id="UP001565369">
    <property type="component" value="Unassembled WGS sequence"/>
</dbReference>
<keyword evidence="2" id="KW-1185">Reference proteome</keyword>
<evidence type="ECO:0000313" key="2">
    <source>
        <dbReference type="Proteomes" id="UP001565369"/>
    </source>
</evidence>
<comment type="caution">
    <text evidence="1">The sequence shown here is derived from an EMBL/GenBank/DDBJ whole genome shotgun (WGS) entry which is preliminary data.</text>
</comment>
<sequence>MGKRPPTEATLFLVTFRLVPKQLLAFGTSKDGNRPVQRTNYVNEVHGLMTSRASRQMLGFLLLLGHPRERSNSGIGFYAHGIGPTGDGELLERSPSASLWSEPVNLSWFKVEFLKQRLLLCSENRWYNFGRPAFGNSREY</sequence>
<accession>A0ABV4FK38</accession>
<organism evidence="1 2">
    <name type="scientific">Bradyrhizobium ottawaense</name>
    <dbReference type="NCBI Taxonomy" id="931866"/>
    <lineage>
        <taxon>Bacteria</taxon>
        <taxon>Pseudomonadati</taxon>
        <taxon>Pseudomonadota</taxon>
        <taxon>Alphaproteobacteria</taxon>
        <taxon>Hyphomicrobiales</taxon>
        <taxon>Nitrobacteraceae</taxon>
        <taxon>Bradyrhizobium</taxon>
    </lineage>
</organism>
<evidence type="ECO:0000313" key="1">
    <source>
        <dbReference type="EMBL" id="MEY9451948.1"/>
    </source>
</evidence>